<protein>
    <submittedName>
        <fullName evidence="2">CHAT domain-containing protein</fullName>
    </submittedName>
</protein>
<evidence type="ECO:0000313" key="3">
    <source>
        <dbReference type="Proteomes" id="UP000587527"/>
    </source>
</evidence>
<sequence length="1187" mass="128880">MKRGEYRQLTAAVQSSLDRHSDDGNIDHLLSGEARAAADQLFAALRPMTASRRWDRILRRRFGGRRVHGVRAVLAEFYRRRGTVADPLDPYRAMALYALVHRRDPAGVPPDLIDLVAVLAASVGVRPWMNLALHARHLFMQEDQLSRATIDRSVDLARVACAVTCSDTYLGAQARGVLSACVAVRYQVGPGTPEDLAEAGRAADEALDYAREWAQSMLMFSARAAGAMRTLRYEATGDATDLDDAVTILREAIEAVRKPDHDDLAEVYSGLCWALRLRYTESGDRTHLDDAITVGELSCDAAITDVDDFAVRAATVMGVLALRFEHFRDIADLDRSIELGQRARALLGPRSPRQDLVAISMMESLKLRYLARGGPPDLTEAVQLGAAALAVVPGNLQLRLDLAGAYCTRFQAFGDIADINAAIDTYRRADLAKEQPWTADLCRELTNFSIALRSRFEHSGAAQDLEESIALCRLALDGATLPPDTGPALESLGKSLIARHEITEDPDDLRAAVQALTDARDAYPPSHLRHHTADVALTFAMLRAAKADEDPAVLDRAIEHTGRLAASNHTTVETASVLYANLGSTLHLRWRRTGSAEDLELVVDALRRCLALTPADHIEHGRRVGNLATALRLLPAGDARIEESNRLAADTLADELVPAHMRMRAGAELGEALARAGRWSEAAQVYARCVALLPLVAMVGMPRHDGERALAAWPTLAADAAACALQAGDERLALQVLEHGRAVLWQQLIDTDSDLGELAGAHPDLAEQLRELREAIDRQPGGMWAAGMLGHAVPHQDPAVEGRVEMVHRWNRLTTTIRELPGFASFLAPPGVDELLAAGAEGPVAIINVSGWRCDALIVGPHGLAVVPLAGLTKHDVYARSNAYLDALREFEEADLTAQTLDRLETTLNGTVEWLWDVIAEPVLDSLALGPSQRLWWCPTGPLTLLPLQAAGYHGADDGRAVVDRVVSSSTPTLSALIRSRLPRPRARRGEQVLFVGVPETEGMPRLLNVGREQAALTALLPAGTVVAHTGADATRRRVREELPDFDVMHLSCHGVQVLGLPSEGGIMLHDGMLTVTELGSLRSSGELAFLAACMTATGGLRVPDEAVSLAAALYFSGWRDVVGTLWTVLDTHILQVTTAFYRELRDADGVLDPGRSAVALHAAVRELRDRDRSRPSTWMSFLHIGR</sequence>
<feature type="domain" description="CHAT" evidence="1">
    <location>
        <begin position="912"/>
        <end position="1187"/>
    </location>
</feature>
<accession>A0A841BJ57</accession>
<proteinExistence type="predicted"/>
<evidence type="ECO:0000259" key="1">
    <source>
        <dbReference type="Pfam" id="PF12770"/>
    </source>
</evidence>
<dbReference type="InterPro" id="IPR011990">
    <property type="entry name" value="TPR-like_helical_dom_sf"/>
</dbReference>
<dbReference type="Proteomes" id="UP000587527">
    <property type="component" value="Unassembled WGS sequence"/>
</dbReference>
<reference evidence="2 3" key="1">
    <citation type="submission" date="2020-08" db="EMBL/GenBank/DDBJ databases">
        <title>Sequencing the genomes of 1000 actinobacteria strains.</title>
        <authorList>
            <person name="Klenk H.-P."/>
        </authorList>
    </citation>
    <scope>NUCLEOTIDE SEQUENCE [LARGE SCALE GENOMIC DNA]</scope>
    <source>
        <strain evidence="2 3">DSM 45362</strain>
    </source>
</reference>
<keyword evidence="3" id="KW-1185">Reference proteome</keyword>
<dbReference type="AlphaFoldDB" id="A0A841BJ57"/>
<dbReference type="EMBL" id="JACHMN010000001">
    <property type="protein sequence ID" value="MBB5866812.1"/>
    <property type="molecule type" value="Genomic_DNA"/>
</dbReference>
<organism evidence="2 3">
    <name type="scientific">Allocatelliglobosispora scoriae</name>
    <dbReference type="NCBI Taxonomy" id="643052"/>
    <lineage>
        <taxon>Bacteria</taxon>
        <taxon>Bacillati</taxon>
        <taxon>Actinomycetota</taxon>
        <taxon>Actinomycetes</taxon>
        <taxon>Micromonosporales</taxon>
        <taxon>Micromonosporaceae</taxon>
        <taxon>Allocatelliglobosispora</taxon>
    </lineage>
</organism>
<evidence type="ECO:0000313" key="2">
    <source>
        <dbReference type="EMBL" id="MBB5866812.1"/>
    </source>
</evidence>
<name>A0A841BJ57_9ACTN</name>
<dbReference type="Pfam" id="PF12770">
    <property type="entry name" value="CHAT"/>
    <property type="match status" value="1"/>
</dbReference>
<dbReference type="Gene3D" id="1.25.40.10">
    <property type="entry name" value="Tetratricopeptide repeat domain"/>
    <property type="match status" value="1"/>
</dbReference>
<dbReference type="RefSeq" id="WP_184830882.1">
    <property type="nucleotide sequence ID" value="NZ_JACHMN010000001.1"/>
</dbReference>
<comment type="caution">
    <text evidence="2">The sequence shown here is derived from an EMBL/GenBank/DDBJ whole genome shotgun (WGS) entry which is preliminary data.</text>
</comment>
<dbReference type="InterPro" id="IPR024983">
    <property type="entry name" value="CHAT_dom"/>
</dbReference>
<gene>
    <name evidence="2" type="ORF">F4553_000191</name>
</gene>